<evidence type="ECO:0000313" key="3">
    <source>
        <dbReference type="EMBL" id="KJV28435.1"/>
    </source>
</evidence>
<dbReference type="InterPro" id="IPR050553">
    <property type="entry name" value="Thioredoxin_ResA/DsbE_sf"/>
</dbReference>
<name>A0A0F3KAY4_9GAMM</name>
<dbReference type="Gene3D" id="3.40.30.10">
    <property type="entry name" value="Glutaredoxin"/>
    <property type="match status" value="1"/>
</dbReference>
<protein>
    <recommendedName>
        <fullName evidence="2">Thioredoxin domain-containing protein</fullName>
    </recommendedName>
</protein>
<feature type="domain" description="Thioredoxin" evidence="2">
    <location>
        <begin position="98"/>
        <end position="240"/>
    </location>
</feature>
<sequence>MKWLCAFVVVAMTFLEAASAASQVAYPDEAALRRGLSMPPDTKLLYRDTNGASIGAKTFLDRVNTGTGFAFKPANADGFAVLTLDSPPRTPRTPLGDLIIGEPIPAFSLTSSTGRQVTSTRFDHDFTVIDFFFVDCGGCIKEIPALNAFHAAHPDIGAMSITYDAAAELPAFKNKFGLTWEIVPDAVTFYQKANIQMFPTLGIVDRHGKLLDLKGGWTLHPPGRTLNGEDIERWVTDVRHATPAPRSSETR</sequence>
<dbReference type="Proteomes" id="UP000033651">
    <property type="component" value="Unassembled WGS sequence"/>
</dbReference>
<keyword evidence="4" id="KW-1185">Reference proteome</keyword>
<evidence type="ECO:0000313" key="4">
    <source>
        <dbReference type="Proteomes" id="UP000033651"/>
    </source>
</evidence>
<dbReference type="PANTHER" id="PTHR42852">
    <property type="entry name" value="THIOL:DISULFIDE INTERCHANGE PROTEIN DSBE"/>
    <property type="match status" value="1"/>
</dbReference>
<dbReference type="OrthoDB" id="9815205at2"/>
<dbReference type="GO" id="GO:0016491">
    <property type="term" value="F:oxidoreductase activity"/>
    <property type="evidence" value="ECO:0007669"/>
    <property type="project" value="InterPro"/>
</dbReference>
<feature type="chain" id="PRO_5002462921" description="Thioredoxin domain-containing protein" evidence="1">
    <location>
        <begin position="21"/>
        <end position="251"/>
    </location>
</feature>
<dbReference type="AlphaFoldDB" id="A0A0F3KAY4"/>
<dbReference type="RefSeq" id="WP_045830787.1">
    <property type="nucleotide sequence ID" value="NZ_JZRB01000044.1"/>
</dbReference>
<proteinExistence type="predicted"/>
<reference evidence="3 4" key="1">
    <citation type="submission" date="2015-03" db="EMBL/GenBank/DDBJ databases">
        <title>Draft genome sequence of Luteibacter yeojuensis strain SU11.</title>
        <authorList>
            <person name="Sulaiman J."/>
            <person name="Priya K."/>
            <person name="Chan K.-G."/>
        </authorList>
    </citation>
    <scope>NUCLEOTIDE SEQUENCE [LARGE SCALE GENOMIC DNA]</scope>
    <source>
        <strain evidence="3 4">SU11</strain>
    </source>
</reference>
<organism evidence="3 4">
    <name type="scientific">Luteibacter yeojuensis</name>
    <dbReference type="NCBI Taxonomy" id="345309"/>
    <lineage>
        <taxon>Bacteria</taxon>
        <taxon>Pseudomonadati</taxon>
        <taxon>Pseudomonadota</taxon>
        <taxon>Gammaproteobacteria</taxon>
        <taxon>Lysobacterales</taxon>
        <taxon>Rhodanobacteraceae</taxon>
        <taxon>Luteibacter</taxon>
    </lineage>
</organism>
<dbReference type="InterPro" id="IPR013766">
    <property type="entry name" value="Thioredoxin_domain"/>
</dbReference>
<dbReference type="GO" id="GO:0016209">
    <property type="term" value="F:antioxidant activity"/>
    <property type="evidence" value="ECO:0007669"/>
    <property type="project" value="InterPro"/>
</dbReference>
<dbReference type="PROSITE" id="PS51352">
    <property type="entry name" value="THIOREDOXIN_2"/>
    <property type="match status" value="1"/>
</dbReference>
<dbReference type="EMBL" id="JZRB01000044">
    <property type="protein sequence ID" value="KJV28435.1"/>
    <property type="molecule type" value="Genomic_DNA"/>
</dbReference>
<keyword evidence="1" id="KW-0732">Signal</keyword>
<gene>
    <name evidence="3" type="ORF">VI08_16840</name>
</gene>
<accession>A0A0F3KAY4</accession>
<dbReference type="SUPFAM" id="SSF52833">
    <property type="entry name" value="Thioredoxin-like"/>
    <property type="match status" value="1"/>
</dbReference>
<evidence type="ECO:0000256" key="1">
    <source>
        <dbReference type="SAM" id="SignalP"/>
    </source>
</evidence>
<dbReference type="InterPro" id="IPR036249">
    <property type="entry name" value="Thioredoxin-like_sf"/>
</dbReference>
<evidence type="ECO:0000259" key="2">
    <source>
        <dbReference type="PROSITE" id="PS51352"/>
    </source>
</evidence>
<dbReference type="PANTHER" id="PTHR42852:SF13">
    <property type="entry name" value="PROTEIN DIPZ"/>
    <property type="match status" value="1"/>
</dbReference>
<dbReference type="CDD" id="cd02966">
    <property type="entry name" value="TlpA_like_family"/>
    <property type="match status" value="1"/>
</dbReference>
<dbReference type="InterPro" id="IPR000866">
    <property type="entry name" value="AhpC/TSA"/>
</dbReference>
<comment type="caution">
    <text evidence="3">The sequence shown here is derived from an EMBL/GenBank/DDBJ whole genome shotgun (WGS) entry which is preliminary data.</text>
</comment>
<dbReference type="PATRIC" id="fig|345309.4.peg.3148"/>
<feature type="signal peptide" evidence="1">
    <location>
        <begin position="1"/>
        <end position="20"/>
    </location>
</feature>
<dbReference type="Pfam" id="PF00578">
    <property type="entry name" value="AhpC-TSA"/>
    <property type="match status" value="1"/>
</dbReference>